<dbReference type="Proteomes" id="UP000481861">
    <property type="component" value="Unassembled WGS sequence"/>
</dbReference>
<dbReference type="GO" id="GO:0006152">
    <property type="term" value="P:purine nucleoside catabolic process"/>
    <property type="evidence" value="ECO:0007669"/>
    <property type="project" value="TreeGrafter"/>
</dbReference>
<dbReference type="Gene3D" id="3.90.245.10">
    <property type="entry name" value="Ribonucleoside hydrolase-like"/>
    <property type="match status" value="1"/>
</dbReference>
<dbReference type="PANTHER" id="PTHR12304">
    <property type="entry name" value="INOSINE-URIDINE PREFERRING NUCLEOSIDE HYDROLASE"/>
    <property type="match status" value="1"/>
</dbReference>
<dbReference type="InterPro" id="IPR001910">
    <property type="entry name" value="Inosine/uridine_hydrolase_dom"/>
</dbReference>
<name>A0A7C8IDW4_9PLEO</name>
<keyword evidence="6" id="KW-1185">Reference proteome</keyword>
<comment type="caution">
    <text evidence="5">The sequence shown here is derived from an EMBL/GenBank/DDBJ whole genome shotgun (WGS) entry which is preliminary data.</text>
</comment>
<keyword evidence="3" id="KW-0326">Glycosidase</keyword>
<protein>
    <submittedName>
        <fullName evidence="5">Inosine/uridine-preferring nucleoside hydrolase domain-containing protein</fullName>
    </submittedName>
</protein>
<evidence type="ECO:0000313" key="6">
    <source>
        <dbReference type="Proteomes" id="UP000481861"/>
    </source>
</evidence>
<evidence type="ECO:0000256" key="1">
    <source>
        <dbReference type="ARBA" id="ARBA00009176"/>
    </source>
</evidence>
<sequence>MANIPLWLDCDTGHDDAYALLLAAHDPRVELLGVSTVHGNAALDQTTWNTRSILEALGKREVKVYAGAAKPIVRDAVHATDIHGETGLDGVTLLPQPIEPAVTDINYLQAMYNALISTPLNTAWLVSTGTLTNIGLLFQKYPDLAGHIKGLSIMGGAVGGGFTNAPMGKVKGEGIRFGNWTAYAEFNIYCDPEASHFIFSHPVLKGKTTIITLDLSHQVLGTKTIRHTLLFGSEHPLDPSTADTDRTPSPLRALFTQTMSFFAATYAEVYSITDGPPLHDPLAVYAAVHPDCFDDKDGERFQVDIVTEGVHSADTSEVGELGRTKATKLPSGEEGCRIPRAVDLVKFWASIESCLKSGDEVSPMPKVSREQLVKEGVL</sequence>
<proteinExistence type="inferred from homology"/>
<keyword evidence="2 5" id="KW-0378">Hydrolase</keyword>
<evidence type="ECO:0000256" key="2">
    <source>
        <dbReference type="ARBA" id="ARBA00022801"/>
    </source>
</evidence>
<dbReference type="PANTHER" id="PTHR12304:SF4">
    <property type="entry name" value="URIDINE NUCLEOSIDASE"/>
    <property type="match status" value="1"/>
</dbReference>
<dbReference type="GO" id="GO:0008477">
    <property type="term" value="F:purine nucleosidase activity"/>
    <property type="evidence" value="ECO:0007669"/>
    <property type="project" value="TreeGrafter"/>
</dbReference>
<dbReference type="AlphaFoldDB" id="A0A7C8IDW4"/>
<comment type="similarity">
    <text evidence="1">Belongs to the IUNH family.</text>
</comment>
<dbReference type="Pfam" id="PF01156">
    <property type="entry name" value="IU_nuc_hydro"/>
    <property type="match status" value="1"/>
</dbReference>
<accession>A0A7C8IDW4</accession>
<dbReference type="EMBL" id="JAADJZ010000004">
    <property type="protein sequence ID" value="KAF2875506.1"/>
    <property type="molecule type" value="Genomic_DNA"/>
</dbReference>
<feature type="domain" description="Inosine/uridine-preferring nucleoside hydrolase" evidence="4">
    <location>
        <begin position="6"/>
        <end position="348"/>
    </location>
</feature>
<dbReference type="SUPFAM" id="SSF53590">
    <property type="entry name" value="Nucleoside hydrolase"/>
    <property type="match status" value="1"/>
</dbReference>
<dbReference type="InterPro" id="IPR036452">
    <property type="entry name" value="Ribo_hydro-like"/>
</dbReference>
<dbReference type="InterPro" id="IPR023186">
    <property type="entry name" value="IUNH"/>
</dbReference>
<organism evidence="5 6">
    <name type="scientific">Massariosphaeria phaeospora</name>
    <dbReference type="NCBI Taxonomy" id="100035"/>
    <lineage>
        <taxon>Eukaryota</taxon>
        <taxon>Fungi</taxon>
        <taxon>Dikarya</taxon>
        <taxon>Ascomycota</taxon>
        <taxon>Pezizomycotina</taxon>
        <taxon>Dothideomycetes</taxon>
        <taxon>Pleosporomycetidae</taxon>
        <taxon>Pleosporales</taxon>
        <taxon>Pleosporales incertae sedis</taxon>
        <taxon>Massariosphaeria</taxon>
    </lineage>
</organism>
<evidence type="ECO:0000259" key="4">
    <source>
        <dbReference type="Pfam" id="PF01156"/>
    </source>
</evidence>
<dbReference type="OrthoDB" id="432381at2759"/>
<dbReference type="GO" id="GO:0005829">
    <property type="term" value="C:cytosol"/>
    <property type="evidence" value="ECO:0007669"/>
    <property type="project" value="TreeGrafter"/>
</dbReference>
<reference evidence="5 6" key="1">
    <citation type="submission" date="2020-01" db="EMBL/GenBank/DDBJ databases">
        <authorList>
            <consortium name="DOE Joint Genome Institute"/>
            <person name="Haridas S."/>
            <person name="Albert R."/>
            <person name="Binder M."/>
            <person name="Bloem J."/>
            <person name="Labutti K."/>
            <person name="Salamov A."/>
            <person name="Andreopoulos B."/>
            <person name="Baker S.E."/>
            <person name="Barry K."/>
            <person name="Bills G."/>
            <person name="Bluhm B.H."/>
            <person name="Cannon C."/>
            <person name="Castanera R."/>
            <person name="Culley D.E."/>
            <person name="Daum C."/>
            <person name="Ezra D."/>
            <person name="Gonzalez J.B."/>
            <person name="Henrissat B."/>
            <person name="Kuo A."/>
            <person name="Liang C."/>
            <person name="Lipzen A."/>
            <person name="Lutzoni F."/>
            <person name="Magnuson J."/>
            <person name="Mondo S."/>
            <person name="Nolan M."/>
            <person name="Ohm R."/>
            <person name="Pangilinan J."/>
            <person name="Park H.-J.H."/>
            <person name="Ramirez L."/>
            <person name="Alfaro M."/>
            <person name="Sun H."/>
            <person name="Tritt A."/>
            <person name="Yoshinaga Y."/>
            <person name="Zwiers L.-H.L."/>
            <person name="Turgeon B.G."/>
            <person name="Goodwin S.B."/>
            <person name="Spatafora J.W."/>
            <person name="Crous P.W."/>
            <person name="Grigoriev I.V."/>
        </authorList>
    </citation>
    <scope>NUCLEOTIDE SEQUENCE [LARGE SCALE GENOMIC DNA]</scope>
    <source>
        <strain evidence="5 6">CBS 611.86</strain>
    </source>
</reference>
<dbReference type="CDD" id="cd02651">
    <property type="entry name" value="nuc_hydro_IU_UC_XIUA"/>
    <property type="match status" value="1"/>
</dbReference>
<evidence type="ECO:0000256" key="3">
    <source>
        <dbReference type="ARBA" id="ARBA00023295"/>
    </source>
</evidence>
<evidence type="ECO:0000313" key="5">
    <source>
        <dbReference type="EMBL" id="KAF2875506.1"/>
    </source>
</evidence>
<gene>
    <name evidence="5" type="ORF">BDV95DRAFT_276117</name>
</gene>